<dbReference type="EMBL" id="JAAVJI010000004">
    <property type="protein sequence ID" value="NJP01077.1"/>
    <property type="molecule type" value="Genomic_DNA"/>
</dbReference>
<dbReference type="Gene3D" id="3.40.250.10">
    <property type="entry name" value="Rhodanese-like domain"/>
    <property type="match status" value="1"/>
</dbReference>
<evidence type="ECO:0000313" key="2">
    <source>
        <dbReference type="EMBL" id="NJP01077.1"/>
    </source>
</evidence>
<dbReference type="Gene3D" id="3.40.50.720">
    <property type="entry name" value="NAD(P)-binding Rossmann-like Domain"/>
    <property type="match status" value="1"/>
</dbReference>
<keyword evidence="3" id="KW-1185">Reference proteome</keyword>
<reference evidence="2 3" key="1">
    <citation type="submission" date="2020-03" db="EMBL/GenBank/DDBJ databases">
        <authorList>
            <person name="Wang L."/>
            <person name="He N."/>
            <person name="Li Y."/>
            <person name="Fang Y."/>
            <person name="Zhang F."/>
        </authorList>
    </citation>
    <scope>NUCLEOTIDE SEQUENCE [LARGE SCALE GENOMIC DNA]</scope>
    <source>
        <strain evidence="3">hsmgli-8</strain>
    </source>
</reference>
<dbReference type="CDD" id="cd00757">
    <property type="entry name" value="ThiF_MoeB_HesA_family"/>
    <property type="match status" value="1"/>
</dbReference>
<dbReference type="SMART" id="SM00450">
    <property type="entry name" value="RHOD"/>
    <property type="match status" value="1"/>
</dbReference>
<gene>
    <name evidence="2" type="ORF">HBH25_09380</name>
</gene>
<evidence type="ECO:0000313" key="3">
    <source>
        <dbReference type="Proteomes" id="UP000746535"/>
    </source>
</evidence>
<comment type="caution">
    <text evidence="2">The sequence shown here is derived from an EMBL/GenBank/DDBJ whole genome shotgun (WGS) entry which is preliminary data.</text>
</comment>
<dbReference type="InterPro" id="IPR036873">
    <property type="entry name" value="Rhodanese-like_dom_sf"/>
</dbReference>
<dbReference type="Pfam" id="PF00581">
    <property type="entry name" value="Rhodanese"/>
    <property type="match status" value="1"/>
</dbReference>
<protein>
    <submittedName>
        <fullName evidence="2">Molybdenum cofactor biosynthesis protein MoeB</fullName>
    </submittedName>
</protein>
<dbReference type="InterPro" id="IPR035985">
    <property type="entry name" value="Ubiquitin-activating_enz"/>
</dbReference>
<dbReference type="PANTHER" id="PTHR10953:SF102">
    <property type="entry name" value="ADENYLYLTRANSFERASE AND SULFURTRANSFERASE MOCS3"/>
    <property type="match status" value="1"/>
</dbReference>
<dbReference type="RefSeq" id="WP_168083650.1">
    <property type="nucleotide sequence ID" value="NZ_JAAVJI010000004.1"/>
</dbReference>
<dbReference type="Pfam" id="PF00899">
    <property type="entry name" value="ThiF"/>
    <property type="match status" value="1"/>
</dbReference>
<dbReference type="SUPFAM" id="SSF69572">
    <property type="entry name" value="Activating enzymes of the ubiquitin-like proteins"/>
    <property type="match status" value="1"/>
</dbReference>
<dbReference type="InterPro" id="IPR000594">
    <property type="entry name" value="ThiF_NAD_FAD-bd"/>
</dbReference>
<organism evidence="2 3">
    <name type="scientific">Pseudomonas quercus</name>
    <dbReference type="NCBI Taxonomy" id="2722792"/>
    <lineage>
        <taxon>Bacteria</taxon>
        <taxon>Pseudomonadati</taxon>
        <taxon>Pseudomonadota</taxon>
        <taxon>Gammaproteobacteria</taxon>
        <taxon>Pseudomonadales</taxon>
        <taxon>Pseudomonadaceae</taxon>
        <taxon>Pseudomonas</taxon>
    </lineage>
</organism>
<proteinExistence type="predicted"/>
<sequence length="387" mass="41533">MDDEMFSHDEKAHYARHFLVKDFGLEGQARLKTGKVLVVGAGGLGCPALMYLAAAGVGNIGIVEDDTVDVSNLHRQLLFGINDVGQPKGAVARQKLLANNPHVGIEHFNQRIDEGNVLAYVQRYDVILDATDNFPTKYLLNDACYLAGKPLIYASISQFEGQIAVFNLFEASGSRSSNLRDIFPEPPPAALSQNCGEAGVLGVLPGIVGSIQALEAIKILVGLGEPLANRMTLIDALGMQVRNVTVRHRASNPLSGEQPSINQPQVIKARLAAAVGEQYCISPQALEERLRSGEPLQLIDVRDGEEHLSVSLGGVNIPLGELSQRLPQMEVTTDTVVYCKSGVRSLKALRTINAIVGDGRCRTLTGGLDAYIAAGYQASLNTCKELP</sequence>
<accession>A0ABX0YCU1</accession>
<name>A0ABX0YCU1_9PSED</name>
<evidence type="ECO:0000259" key="1">
    <source>
        <dbReference type="PROSITE" id="PS50206"/>
    </source>
</evidence>
<dbReference type="Proteomes" id="UP000746535">
    <property type="component" value="Unassembled WGS sequence"/>
</dbReference>
<dbReference type="PANTHER" id="PTHR10953">
    <property type="entry name" value="UBIQUITIN-ACTIVATING ENZYME E1"/>
    <property type="match status" value="1"/>
</dbReference>
<feature type="domain" description="Rhodanese" evidence="1">
    <location>
        <begin position="292"/>
        <end position="380"/>
    </location>
</feature>
<dbReference type="InterPro" id="IPR045886">
    <property type="entry name" value="ThiF/MoeB/HesA"/>
</dbReference>
<dbReference type="PROSITE" id="PS50206">
    <property type="entry name" value="RHODANESE_3"/>
    <property type="match status" value="1"/>
</dbReference>
<dbReference type="InterPro" id="IPR001763">
    <property type="entry name" value="Rhodanese-like_dom"/>
</dbReference>